<dbReference type="SUPFAM" id="SSF50475">
    <property type="entry name" value="FMN-binding split barrel"/>
    <property type="match status" value="1"/>
</dbReference>
<evidence type="ECO:0000313" key="2">
    <source>
        <dbReference type="Proteomes" id="UP001259659"/>
    </source>
</evidence>
<dbReference type="RefSeq" id="WP_310921584.1">
    <property type="nucleotide sequence ID" value="NZ_JAMQON010000007.1"/>
</dbReference>
<accession>A0ABU2FHC8</accession>
<dbReference type="Gene3D" id="2.30.110.10">
    <property type="entry name" value="Electron Transport, Fmn-binding Protein, Chain A"/>
    <property type="match status" value="1"/>
</dbReference>
<name>A0ABU2FHC8_9EURY</name>
<dbReference type="EMBL" id="JAMQON010000007">
    <property type="protein sequence ID" value="MDS0261675.1"/>
    <property type="molecule type" value="Genomic_DNA"/>
</dbReference>
<dbReference type="Pfam" id="PF12900">
    <property type="entry name" value="Pyridox_ox_2"/>
    <property type="match status" value="1"/>
</dbReference>
<keyword evidence="2" id="KW-1185">Reference proteome</keyword>
<proteinExistence type="predicted"/>
<organism evidence="1 2">
    <name type="scientific">Haloarcula saliterrae</name>
    <dbReference type="NCBI Taxonomy" id="2950534"/>
    <lineage>
        <taxon>Archaea</taxon>
        <taxon>Methanobacteriati</taxon>
        <taxon>Methanobacteriota</taxon>
        <taxon>Stenosarchaea group</taxon>
        <taxon>Halobacteria</taxon>
        <taxon>Halobacteriales</taxon>
        <taxon>Haloarculaceae</taxon>
        <taxon>Haloarcula</taxon>
    </lineage>
</organism>
<reference evidence="1 2" key="1">
    <citation type="submission" date="2022-06" db="EMBL/GenBank/DDBJ databases">
        <title>Haloarcula sp. a new haloarchaeum isolate from saline soil.</title>
        <authorList>
            <person name="Strakova D."/>
            <person name="Galisteo C."/>
            <person name="Sanchez-Porro C."/>
            <person name="Ventosa A."/>
        </authorList>
    </citation>
    <scope>NUCLEOTIDE SEQUENCE [LARGE SCALE GENOMIC DNA]</scope>
    <source>
        <strain evidence="1 2">S1CR25-12</strain>
    </source>
</reference>
<evidence type="ECO:0000313" key="1">
    <source>
        <dbReference type="EMBL" id="MDS0261675.1"/>
    </source>
</evidence>
<protein>
    <submittedName>
        <fullName evidence="1">Pyridoxamine 5'-phosphate oxidase family protein</fullName>
    </submittedName>
</protein>
<dbReference type="InterPro" id="IPR012349">
    <property type="entry name" value="Split_barrel_FMN-bd"/>
</dbReference>
<dbReference type="InterPro" id="IPR024747">
    <property type="entry name" value="Pyridox_Oxase-rel"/>
</dbReference>
<sequence length="150" mass="17157">MDPDAQFAYTRAMSEPEVESHLQRVDHGVLALADSNTSYAVPLYHHYEDGRLFFRLGETPDNRKAEYIETTEAATYVVFETEETAGPAEERGWSVVARGPIEQVPQSHPAYDIESINERFPPIRLFDEAHDEVELTLYELDVEQLSGRRN</sequence>
<gene>
    <name evidence="1" type="ORF">NDI56_19920</name>
</gene>
<comment type="caution">
    <text evidence="1">The sequence shown here is derived from an EMBL/GenBank/DDBJ whole genome shotgun (WGS) entry which is preliminary data.</text>
</comment>
<dbReference type="Proteomes" id="UP001259659">
    <property type="component" value="Unassembled WGS sequence"/>
</dbReference>